<name>A0A326RKT1_9BACT</name>
<dbReference type="InterPro" id="IPR000700">
    <property type="entry name" value="PAS-assoc_C"/>
</dbReference>
<dbReference type="PROSITE" id="PS50112">
    <property type="entry name" value="PAS"/>
    <property type="match status" value="4"/>
</dbReference>
<dbReference type="FunFam" id="3.30.565.10:FF:000006">
    <property type="entry name" value="Sensor histidine kinase WalK"/>
    <property type="match status" value="1"/>
</dbReference>
<keyword evidence="3" id="KW-0597">Phosphoprotein</keyword>
<evidence type="ECO:0000256" key="5">
    <source>
        <dbReference type="ARBA" id="ARBA00022777"/>
    </source>
</evidence>
<dbReference type="EMBL" id="QKTX01000021">
    <property type="protein sequence ID" value="PZV77152.1"/>
    <property type="molecule type" value="Genomic_DNA"/>
</dbReference>
<dbReference type="Gene3D" id="3.30.565.10">
    <property type="entry name" value="Histidine kinase-like ATPase, C-terminal domain"/>
    <property type="match status" value="1"/>
</dbReference>
<comment type="caution">
    <text evidence="10">The sequence shown here is derived from an EMBL/GenBank/DDBJ whole genome shotgun (WGS) entry which is preliminary data.</text>
</comment>
<accession>A0A326RKT1</accession>
<dbReference type="InterPro" id="IPR005467">
    <property type="entry name" value="His_kinase_dom"/>
</dbReference>
<keyword evidence="6" id="KW-0472">Membrane</keyword>
<dbReference type="SMART" id="SM00387">
    <property type="entry name" value="HATPase_c"/>
    <property type="match status" value="1"/>
</dbReference>
<evidence type="ECO:0000259" key="7">
    <source>
        <dbReference type="PROSITE" id="PS50109"/>
    </source>
</evidence>
<dbReference type="PROSITE" id="PS50109">
    <property type="entry name" value="HIS_KIN"/>
    <property type="match status" value="1"/>
</dbReference>
<dbReference type="PROSITE" id="PS50113">
    <property type="entry name" value="PAC"/>
    <property type="match status" value="3"/>
</dbReference>
<dbReference type="CDD" id="cd00082">
    <property type="entry name" value="HisKA"/>
    <property type="match status" value="1"/>
</dbReference>
<dbReference type="FunFam" id="3.30.450.20:FF:000155">
    <property type="entry name" value="Sensor histidine kinase TodS"/>
    <property type="match status" value="1"/>
</dbReference>
<evidence type="ECO:0000259" key="8">
    <source>
        <dbReference type="PROSITE" id="PS50112"/>
    </source>
</evidence>
<dbReference type="AlphaFoldDB" id="A0A326RKT1"/>
<dbReference type="InterPro" id="IPR003594">
    <property type="entry name" value="HATPase_dom"/>
</dbReference>
<dbReference type="Pfam" id="PF08447">
    <property type="entry name" value="PAS_3"/>
    <property type="match status" value="1"/>
</dbReference>
<evidence type="ECO:0000256" key="2">
    <source>
        <dbReference type="ARBA" id="ARBA00012438"/>
    </source>
</evidence>
<evidence type="ECO:0000256" key="6">
    <source>
        <dbReference type="SAM" id="Phobius"/>
    </source>
</evidence>
<keyword evidence="6" id="KW-0812">Transmembrane</keyword>
<dbReference type="InterPro" id="IPR035965">
    <property type="entry name" value="PAS-like_dom_sf"/>
</dbReference>
<feature type="domain" description="PAS" evidence="8">
    <location>
        <begin position="485"/>
        <end position="561"/>
    </location>
</feature>
<dbReference type="SUPFAM" id="SSF55785">
    <property type="entry name" value="PYP-like sensor domain (PAS domain)"/>
    <property type="match status" value="4"/>
</dbReference>
<dbReference type="InterPro" id="IPR001610">
    <property type="entry name" value="PAC"/>
</dbReference>
<dbReference type="InterPro" id="IPR013656">
    <property type="entry name" value="PAS_4"/>
</dbReference>
<keyword evidence="5" id="KW-0418">Kinase</keyword>
<dbReference type="CDD" id="cd00130">
    <property type="entry name" value="PAS"/>
    <property type="match status" value="4"/>
</dbReference>
<reference evidence="10 11" key="1">
    <citation type="submission" date="2018-06" db="EMBL/GenBank/DDBJ databases">
        <title>Genomic Encyclopedia of Archaeal and Bacterial Type Strains, Phase II (KMG-II): from individual species to whole genera.</title>
        <authorList>
            <person name="Goeker M."/>
        </authorList>
    </citation>
    <scope>NUCLEOTIDE SEQUENCE [LARGE SCALE GENOMIC DNA]</scope>
    <source>
        <strain evidence="10 11">T4</strain>
    </source>
</reference>
<evidence type="ECO:0000256" key="4">
    <source>
        <dbReference type="ARBA" id="ARBA00022679"/>
    </source>
</evidence>
<feature type="transmembrane region" description="Helical" evidence="6">
    <location>
        <begin position="12"/>
        <end position="30"/>
    </location>
</feature>
<dbReference type="OrthoDB" id="905895at2"/>
<evidence type="ECO:0000313" key="11">
    <source>
        <dbReference type="Proteomes" id="UP000248917"/>
    </source>
</evidence>
<sequence>MPESSSNKSFLMVSLLIILISSIFFTINFSSQDKLATYSFQTELEINSLNSLFKTHYDLVLEKRKFQSLLSPASRSNYIRLKSELANELDSLRMGMKQFPQFEANYTNLFLALESRLEQLDRHLAYFDQFSVEVAQQKIQAETDEIQSRSAVLELAYQQMLKDLLAERDQFTRDYFAKARFNYIGFIVLFVISLVLLVANYFLGQKQQKLSLEKQQQRIQFELAQKDTQDFQTSFDNAAIGMGLVDDSGRWIRVNSSLCKMLGYTPEELINLTFQEITHPEDLFADLEQAKRLRNREIESYTIEKRYITKSGEIVWINLNGTAVWEEDGHFRYFIAQIENITPRKKYFADLKVQKERFEYVIEGTQAGTWEWNVQTGETVFNETWANIIGYQLEEISPVSIDTWMKYAHPDDLEQSNQKLQACFSKASDYYECECRMRHKDGHWVWVLDRGKVMTWTADGKPEKMYGTHTEISKFKELEYELSAKNAFTEAVLDTIDVGIVVANADGQLNRFNKATLEFHGLESKNISPDEWPEYYQLLTPDLSAHLSKEDVPLYRAWKGEKFENREFAIRHSSGDIRHISCSGSPIYTENHEFLGAVVAMKDISAEKIYKQTLLESERKFKGIFNSTFQFIGFLDLEGNLLEANQTALDFGGLRQEDVVGKKFWDCHWWQVSPQTQKQLQDAIQMAAKGEFVQYEVAVWDRDKRPVTILFNLKPIFNEEGKVFAIIPEGRLIQDIVDAREALKDKNVELQRFASVASHDLKEPLRMVINFLQLLHRKYDPILDDKGRQYIQFAVDASQRMNTLISELLEYSQLGNLDTPKEWVDTNSIVQTVLDYYSTSLEESGGRVFFSSLPNLWVRKVPFELLIRNLLGNSLKYRKPEIPPQITLSAMELENHWEFAVRDNGIGFEPEHAKSIFQMFKRLHTRQEFAGTGMGLATCQRIVEQHDGEIWAESIPGQGSVFRFTLAKPDS</sequence>
<dbReference type="GO" id="GO:0000155">
    <property type="term" value="F:phosphorelay sensor kinase activity"/>
    <property type="evidence" value="ECO:0007669"/>
    <property type="project" value="InterPro"/>
</dbReference>
<dbReference type="Gene3D" id="3.30.450.20">
    <property type="entry name" value="PAS domain"/>
    <property type="match status" value="4"/>
</dbReference>
<feature type="domain" description="PAC" evidence="9">
    <location>
        <begin position="564"/>
        <end position="616"/>
    </location>
</feature>
<organism evidence="10 11">
    <name type="scientific">Algoriphagus aquaeductus</name>
    <dbReference type="NCBI Taxonomy" id="475299"/>
    <lineage>
        <taxon>Bacteria</taxon>
        <taxon>Pseudomonadati</taxon>
        <taxon>Bacteroidota</taxon>
        <taxon>Cytophagia</taxon>
        <taxon>Cytophagales</taxon>
        <taxon>Cyclobacteriaceae</taxon>
        <taxon>Algoriphagus</taxon>
    </lineage>
</organism>
<dbReference type="SUPFAM" id="SSF47384">
    <property type="entry name" value="Homodimeric domain of signal transducing histidine kinase"/>
    <property type="match status" value="1"/>
</dbReference>
<keyword evidence="6" id="KW-1133">Transmembrane helix</keyword>
<protein>
    <recommendedName>
        <fullName evidence="2">histidine kinase</fullName>
        <ecNumber evidence="2">2.7.13.3</ecNumber>
    </recommendedName>
</protein>
<gene>
    <name evidence="10" type="ORF">CLV31_12124</name>
</gene>
<feature type="domain" description="PAS" evidence="8">
    <location>
        <begin position="354"/>
        <end position="427"/>
    </location>
</feature>
<dbReference type="PRINTS" id="PR00344">
    <property type="entry name" value="BCTRLSENSOR"/>
</dbReference>
<feature type="domain" description="PAS" evidence="8">
    <location>
        <begin position="617"/>
        <end position="691"/>
    </location>
</feature>
<keyword evidence="4" id="KW-0808">Transferase</keyword>
<dbReference type="SUPFAM" id="SSF55874">
    <property type="entry name" value="ATPase domain of HSP90 chaperone/DNA topoisomerase II/histidine kinase"/>
    <property type="match status" value="1"/>
</dbReference>
<keyword evidence="11" id="KW-1185">Reference proteome</keyword>
<feature type="domain" description="PAS" evidence="8">
    <location>
        <begin position="227"/>
        <end position="282"/>
    </location>
</feature>
<feature type="transmembrane region" description="Helical" evidence="6">
    <location>
        <begin position="183"/>
        <end position="203"/>
    </location>
</feature>
<dbReference type="Pfam" id="PF00512">
    <property type="entry name" value="HisKA"/>
    <property type="match status" value="1"/>
</dbReference>
<feature type="domain" description="Histidine kinase" evidence="7">
    <location>
        <begin position="756"/>
        <end position="970"/>
    </location>
</feature>
<dbReference type="Pfam" id="PF13426">
    <property type="entry name" value="PAS_9"/>
    <property type="match status" value="1"/>
</dbReference>
<dbReference type="SMART" id="SM00091">
    <property type="entry name" value="PAS"/>
    <property type="match status" value="4"/>
</dbReference>
<dbReference type="Gene3D" id="1.10.287.130">
    <property type="match status" value="1"/>
</dbReference>
<dbReference type="InterPro" id="IPR004358">
    <property type="entry name" value="Sig_transdc_His_kin-like_C"/>
</dbReference>
<dbReference type="EC" id="2.7.13.3" evidence="2"/>
<feature type="domain" description="PAC" evidence="9">
    <location>
        <begin position="431"/>
        <end position="484"/>
    </location>
</feature>
<evidence type="ECO:0000313" key="10">
    <source>
        <dbReference type="EMBL" id="PZV77152.1"/>
    </source>
</evidence>
<dbReference type="SMART" id="SM00388">
    <property type="entry name" value="HisKA"/>
    <property type="match status" value="1"/>
</dbReference>
<evidence type="ECO:0000256" key="3">
    <source>
        <dbReference type="ARBA" id="ARBA00022553"/>
    </source>
</evidence>
<dbReference type="InterPro" id="IPR036890">
    <property type="entry name" value="HATPase_C_sf"/>
</dbReference>
<dbReference type="Pfam" id="PF02518">
    <property type="entry name" value="HATPase_c"/>
    <property type="match status" value="1"/>
</dbReference>
<evidence type="ECO:0000259" key="9">
    <source>
        <dbReference type="PROSITE" id="PS50113"/>
    </source>
</evidence>
<feature type="domain" description="PAC" evidence="9">
    <location>
        <begin position="301"/>
        <end position="353"/>
    </location>
</feature>
<dbReference type="Pfam" id="PF08448">
    <property type="entry name" value="PAS_4"/>
    <property type="match status" value="2"/>
</dbReference>
<dbReference type="PANTHER" id="PTHR43304:SF1">
    <property type="entry name" value="PAC DOMAIN-CONTAINING PROTEIN"/>
    <property type="match status" value="1"/>
</dbReference>
<dbReference type="InterPro" id="IPR013655">
    <property type="entry name" value="PAS_fold_3"/>
</dbReference>
<dbReference type="PANTHER" id="PTHR43304">
    <property type="entry name" value="PHYTOCHROME-LIKE PROTEIN CPH1"/>
    <property type="match status" value="1"/>
</dbReference>
<evidence type="ECO:0000256" key="1">
    <source>
        <dbReference type="ARBA" id="ARBA00000085"/>
    </source>
</evidence>
<dbReference type="InterPro" id="IPR052162">
    <property type="entry name" value="Sensor_kinase/Photoreceptor"/>
</dbReference>
<proteinExistence type="predicted"/>
<dbReference type="Proteomes" id="UP000248917">
    <property type="component" value="Unassembled WGS sequence"/>
</dbReference>
<comment type="catalytic activity">
    <reaction evidence="1">
        <text>ATP + protein L-histidine = ADP + protein N-phospho-L-histidine.</text>
        <dbReference type="EC" id="2.7.13.3"/>
    </reaction>
</comment>
<dbReference type="SMART" id="SM00086">
    <property type="entry name" value="PAC"/>
    <property type="match status" value="4"/>
</dbReference>
<dbReference type="RefSeq" id="WP_111394837.1">
    <property type="nucleotide sequence ID" value="NZ_QKTX01000021.1"/>
</dbReference>
<dbReference type="InterPro" id="IPR036097">
    <property type="entry name" value="HisK_dim/P_sf"/>
</dbReference>
<dbReference type="NCBIfam" id="TIGR00229">
    <property type="entry name" value="sensory_box"/>
    <property type="match status" value="4"/>
</dbReference>
<dbReference type="InterPro" id="IPR000014">
    <property type="entry name" value="PAS"/>
</dbReference>
<dbReference type="InterPro" id="IPR003661">
    <property type="entry name" value="HisK_dim/P_dom"/>
</dbReference>